<evidence type="ECO:0000256" key="3">
    <source>
        <dbReference type="SAM" id="MobiDB-lite"/>
    </source>
</evidence>
<keyword evidence="6" id="KW-1185">Reference proteome</keyword>
<name>A0A4C1ZB32_EUMVA</name>
<keyword evidence="4" id="KW-0472">Membrane</keyword>
<keyword evidence="4" id="KW-0812">Transmembrane</keyword>
<feature type="region of interest" description="Disordered" evidence="3">
    <location>
        <begin position="1100"/>
        <end position="1119"/>
    </location>
</feature>
<keyword evidence="2" id="KW-0175">Coiled coil</keyword>
<dbReference type="InterPro" id="IPR014756">
    <property type="entry name" value="Ig_E-set"/>
</dbReference>
<protein>
    <submittedName>
        <fullName evidence="5">Uncharacterized protein</fullName>
    </submittedName>
</protein>
<feature type="repeat" description="Filamin" evidence="1">
    <location>
        <begin position="265"/>
        <end position="364"/>
    </location>
</feature>
<dbReference type="EMBL" id="BGZK01001758">
    <property type="protein sequence ID" value="GBP85766.1"/>
    <property type="molecule type" value="Genomic_DNA"/>
</dbReference>
<gene>
    <name evidence="5" type="ORF">EVAR_63886_1</name>
</gene>
<sequence length="1751" mass="199994">MSDRIEQVSRCYRENVSPAERPIQTGRSPSQNHQPGVQGMWSAAVGIVLATLRYIAPAVFALFWGQHSLLYRLIRHVETTVKSIIYSSDAQRDSVLQWLGASGSVRVENMETVWQHGWLLCGAIDTVVPGACAGHPPSRLSLEHAQIIAETHLGVEPVFSRQEFENTESLNRHQEWKLAHYLDRIRLALAKLSPPVSKQNSPSNSPEMQMNFDYVAKGSGLTAAQPNQKSYFRVYPSEQQSLEPGEITIIIKGPNKIYGMSNGPPILGKAQSIRQKVLGLQEKHRYTENALPLTQGTTYLRNYGKNDMNKTYYIPKEKHEIDIDVQIRQDHLKIGYVVKIEGEYEISVTSRGLHILGSPFTVTATKDIIKVLEKKNSFLEDGETINIVDEKSDRKVVLRIVDFVTEKMLLKENGTLEKISEDEANVLIYNDRQNRISKNLTIHSENNKDEVTEQLNKNRNQNRFRDASTKVSKILKVCKVLNSTLNEKNVHNNNKDYTLSCPQKDIPDIVNSTLSETLKPLSLSSKSIETNKEEVRDLLQIYKEQEFNKTQDSVYDDMNVKEMTNNNDFNKFRIADEYRICKIPCTVYNNESCTNPFLEDVILQAENNFDLNNPKETINRINTFTSDPIHIFINEEIDARPSSTNPFLDVNVGEIERPKTPILKILTGDIKDRNDSIYISPENNDDFEGMEKDEFINPFFVYKPEKMQINQESFPITDFIIGAPVSLPPILKAPSPEPNNINSMLLTAASQYETNNQKPSQMKSSEDSTFVPSKDKTAIENIDSTYETESHCDPSLIIKHQEPNSIGEFSDIEYEAEARKDSSCEIQIHETLNKNVEITNKELWDSAYVSIDDNNSTSDTNNNNFGITHNDLCETQNEEKYFFNMDTNYEDRNIFPPLKMGPAEREIWQTCEDLSAIPRTDDFKSDSKMHKNRRPIFTPIMEENERSISTGKNVTQEYDQSNDSINIDPVSVAFAELNEVFEEYCPESDPNSLTSVTDKEKFDSIVIDHAIQSLTSHVDPASVNADVERQETENLEGTISGVQQTATELDSASRTLQLHFDSLQKVMPKIKREFGENTSTNIVLEKKKYWDEKIKQIEEMKAQQPKRKKSFSKPLKHNDSLTKRKGKQIVKNFLNATENEKTAVKQTHIEIMPDAQNDLLSNDQQDLLSSEKLVDKWKKFWDAKLESENSENKQQTLEMSRAKSPLQKTIPASEICPNQILEIKTEQYIAPPIVPVKQEIAEEVFKAFETSPKRFFGTSRKQILNKIDAFLKKPSANDKQPQSDETKHESGIVSSRITLYHKIAKVEPVNVNQRESSSLYSFKKESLQHKLEEAENKALSQNNKYVKYVKDINEKKKGEQEEQIPVPKTERVVPKQLSSLRKSSVSKSEMDIFNKVSDSPHNKILESHKSCDELPKVNVKNFISLYENASKSSLSTTPIHSSKTLNASSIATSKYEPMKAREVRSISPEMMHKKPSIAIPAGKRVTEKLIDHRLSPIYNIAGIDESELHTEIIDLSIESEHGERESPERDVFVEYKARFKLAKEYFQSKEELRPEPEKKVHKLNECEILLWKNSVNNERNTTPTKKAKKKVKSNTFPSSEIAYNWQEYDNKNKEGATKLVKISEKFNIDDLFNDVVGEGRLSRRGSFKGIPHKKAVLETFKSMENISDDKMSPYEMAISQLSEFGKEDCVKNAQTYLKEYPYLPQTAPNKYHSRLDPKAFGLISRQELLSSKPRRNSVPDLRLNATFTADL</sequence>
<dbReference type="InterPro" id="IPR013783">
    <property type="entry name" value="Ig-like_fold"/>
</dbReference>
<dbReference type="Proteomes" id="UP000299102">
    <property type="component" value="Unassembled WGS sequence"/>
</dbReference>
<feature type="transmembrane region" description="Helical" evidence="4">
    <location>
        <begin position="40"/>
        <end position="64"/>
    </location>
</feature>
<accession>A0A4C1ZB32</accession>
<evidence type="ECO:0000313" key="6">
    <source>
        <dbReference type="Proteomes" id="UP000299102"/>
    </source>
</evidence>
<dbReference type="InterPro" id="IPR017868">
    <property type="entry name" value="Filamin/ABP280_repeat-like"/>
</dbReference>
<dbReference type="PROSITE" id="PS50194">
    <property type="entry name" value="FILAMIN_REPEAT"/>
    <property type="match status" value="1"/>
</dbReference>
<dbReference type="Pfam" id="PF00630">
    <property type="entry name" value="Filamin"/>
    <property type="match status" value="1"/>
</dbReference>
<organism evidence="5 6">
    <name type="scientific">Eumeta variegata</name>
    <name type="common">Bagworm moth</name>
    <name type="synonym">Eumeta japonica</name>
    <dbReference type="NCBI Taxonomy" id="151549"/>
    <lineage>
        <taxon>Eukaryota</taxon>
        <taxon>Metazoa</taxon>
        <taxon>Ecdysozoa</taxon>
        <taxon>Arthropoda</taxon>
        <taxon>Hexapoda</taxon>
        <taxon>Insecta</taxon>
        <taxon>Pterygota</taxon>
        <taxon>Neoptera</taxon>
        <taxon>Endopterygota</taxon>
        <taxon>Lepidoptera</taxon>
        <taxon>Glossata</taxon>
        <taxon>Ditrysia</taxon>
        <taxon>Tineoidea</taxon>
        <taxon>Psychidae</taxon>
        <taxon>Oiketicinae</taxon>
        <taxon>Eumeta</taxon>
    </lineage>
</organism>
<evidence type="ECO:0000256" key="1">
    <source>
        <dbReference type="PROSITE-ProRule" id="PRU00087"/>
    </source>
</evidence>
<dbReference type="Gene3D" id="2.60.40.10">
    <property type="entry name" value="Immunoglobulins"/>
    <property type="match status" value="1"/>
</dbReference>
<dbReference type="OrthoDB" id="10012602at2759"/>
<evidence type="ECO:0000256" key="2">
    <source>
        <dbReference type="SAM" id="Coils"/>
    </source>
</evidence>
<reference evidence="5 6" key="1">
    <citation type="journal article" date="2019" name="Commun. Biol.">
        <title>The bagworm genome reveals a unique fibroin gene that provides high tensile strength.</title>
        <authorList>
            <person name="Kono N."/>
            <person name="Nakamura H."/>
            <person name="Ohtoshi R."/>
            <person name="Tomita M."/>
            <person name="Numata K."/>
            <person name="Arakawa K."/>
        </authorList>
    </citation>
    <scope>NUCLEOTIDE SEQUENCE [LARGE SCALE GENOMIC DNA]</scope>
</reference>
<keyword evidence="4" id="KW-1133">Transmembrane helix</keyword>
<proteinExistence type="predicted"/>
<dbReference type="SUPFAM" id="SSF81296">
    <property type="entry name" value="E set domains"/>
    <property type="match status" value="1"/>
</dbReference>
<feature type="compositionally biased region" description="Basic residues" evidence="3">
    <location>
        <begin position="1104"/>
        <end position="1115"/>
    </location>
</feature>
<feature type="coiled-coil region" evidence="2">
    <location>
        <begin position="1324"/>
        <end position="1351"/>
    </location>
</feature>
<comment type="caution">
    <text evidence="5">The sequence shown here is derived from an EMBL/GenBank/DDBJ whole genome shotgun (WGS) entry which is preliminary data.</text>
</comment>
<evidence type="ECO:0000256" key="4">
    <source>
        <dbReference type="SAM" id="Phobius"/>
    </source>
</evidence>
<evidence type="ECO:0000313" key="5">
    <source>
        <dbReference type="EMBL" id="GBP85766.1"/>
    </source>
</evidence>